<evidence type="ECO:0000313" key="1">
    <source>
        <dbReference type="EMBL" id="MBX44025.1"/>
    </source>
</evidence>
<reference evidence="1" key="1">
    <citation type="submission" date="2018-02" db="EMBL/GenBank/DDBJ databases">
        <title>Rhizophora mucronata_Transcriptome.</title>
        <authorList>
            <person name="Meera S.P."/>
            <person name="Sreeshan A."/>
            <person name="Augustine A."/>
        </authorList>
    </citation>
    <scope>NUCLEOTIDE SEQUENCE</scope>
    <source>
        <tissue evidence="1">Leaf</tissue>
    </source>
</reference>
<accession>A0A2P2NNK6</accession>
<dbReference type="EMBL" id="GGEC01063541">
    <property type="protein sequence ID" value="MBX44025.1"/>
    <property type="molecule type" value="Transcribed_RNA"/>
</dbReference>
<dbReference type="AlphaFoldDB" id="A0A2P2NNK6"/>
<name>A0A2P2NNK6_RHIMU</name>
<organism evidence="1">
    <name type="scientific">Rhizophora mucronata</name>
    <name type="common">Asiatic mangrove</name>
    <dbReference type="NCBI Taxonomy" id="61149"/>
    <lineage>
        <taxon>Eukaryota</taxon>
        <taxon>Viridiplantae</taxon>
        <taxon>Streptophyta</taxon>
        <taxon>Embryophyta</taxon>
        <taxon>Tracheophyta</taxon>
        <taxon>Spermatophyta</taxon>
        <taxon>Magnoliopsida</taxon>
        <taxon>eudicotyledons</taxon>
        <taxon>Gunneridae</taxon>
        <taxon>Pentapetalae</taxon>
        <taxon>rosids</taxon>
        <taxon>fabids</taxon>
        <taxon>Malpighiales</taxon>
        <taxon>Rhizophoraceae</taxon>
        <taxon>Rhizophora</taxon>
    </lineage>
</organism>
<sequence>MLCNYGSLSGFWIRLQVIHHATDTSGQMDEGNNRLMVDGISQSCFSPLTM</sequence>
<proteinExistence type="predicted"/>
<protein>
    <submittedName>
        <fullName evidence="1">Uncharacterized protein</fullName>
    </submittedName>
</protein>